<dbReference type="RefSeq" id="WP_193499023.1">
    <property type="nucleotide sequence ID" value="NZ_CP063169.1"/>
</dbReference>
<evidence type="ECO:0000313" key="3">
    <source>
        <dbReference type="EMBL" id="QOR72385.1"/>
    </source>
</evidence>
<dbReference type="AlphaFoldDB" id="A0A7M1SXW9"/>
<sequence length="269" mass="27688">MQNDIGATAAGPAMYVVGIDGSASSRGALSWALQRARSSGAALTLVAIVDAEWAAVGEELFTQLHSTVSARVESELHWARLTEPTVAITARVQVGAPMPQLADAAAGTQLLVVGTHKSGYIRGKALGARSVQLALRTTTPVAVIPRLGERSRSGVVVAGAGGGAGSAIAFAARESARRGEPLIVVCSSPLADRDRVLEHARRQALAVAPEVEVGTRWTEQDPAELLIALSSSTVTTVIGKRSGSEARLGRIAIEVLMNLAGPVIIVPGA</sequence>
<reference evidence="3 4" key="1">
    <citation type="submission" date="2020-10" db="EMBL/GenBank/DDBJ databases">
        <title>Haloactinobacterium sp. RN3S43, a bacterium isolated from saline soil.</title>
        <authorList>
            <person name="Sun J.-Q."/>
        </authorList>
    </citation>
    <scope>NUCLEOTIDE SEQUENCE [LARGE SCALE GENOMIC DNA]</scope>
    <source>
        <strain evidence="3 4">RN3S43</strain>
    </source>
</reference>
<dbReference type="InterPro" id="IPR006016">
    <property type="entry name" value="UspA"/>
</dbReference>
<dbReference type="KEGG" id="halt:IM660_09270"/>
<evidence type="ECO:0000256" key="1">
    <source>
        <dbReference type="ARBA" id="ARBA00008791"/>
    </source>
</evidence>
<comment type="similarity">
    <text evidence="1">Belongs to the universal stress protein A family.</text>
</comment>
<protein>
    <submittedName>
        <fullName evidence="3">Universal stress protein</fullName>
    </submittedName>
</protein>
<name>A0A7M1SXW9_9MICO</name>
<dbReference type="PANTHER" id="PTHR46268">
    <property type="entry name" value="STRESS RESPONSE PROTEIN NHAX"/>
    <property type="match status" value="1"/>
</dbReference>
<dbReference type="EMBL" id="CP063169">
    <property type="protein sequence ID" value="QOR72385.1"/>
    <property type="molecule type" value="Genomic_DNA"/>
</dbReference>
<dbReference type="CDD" id="cd00293">
    <property type="entry name" value="USP-like"/>
    <property type="match status" value="1"/>
</dbReference>
<dbReference type="Gene3D" id="3.40.50.620">
    <property type="entry name" value="HUPs"/>
    <property type="match status" value="2"/>
</dbReference>
<evidence type="ECO:0000259" key="2">
    <source>
        <dbReference type="Pfam" id="PF00582"/>
    </source>
</evidence>
<dbReference type="SUPFAM" id="SSF52402">
    <property type="entry name" value="Adenine nucleotide alpha hydrolases-like"/>
    <property type="match status" value="1"/>
</dbReference>
<evidence type="ECO:0000313" key="4">
    <source>
        <dbReference type="Proteomes" id="UP000593758"/>
    </source>
</evidence>
<proteinExistence type="inferred from homology"/>
<accession>A0A7M1SXW9</accession>
<dbReference type="InterPro" id="IPR014729">
    <property type="entry name" value="Rossmann-like_a/b/a_fold"/>
</dbReference>
<dbReference type="PANTHER" id="PTHR46268:SF6">
    <property type="entry name" value="UNIVERSAL STRESS PROTEIN UP12"/>
    <property type="match status" value="1"/>
</dbReference>
<feature type="domain" description="UspA" evidence="2">
    <location>
        <begin position="16"/>
        <end position="145"/>
    </location>
</feature>
<organism evidence="3 4">
    <name type="scientific">Ruania alkalisoli</name>
    <dbReference type="NCBI Taxonomy" id="2779775"/>
    <lineage>
        <taxon>Bacteria</taxon>
        <taxon>Bacillati</taxon>
        <taxon>Actinomycetota</taxon>
        <taxon>Actinomycetes</taxon>
        <taxon>Micrococcales</taxon>
        <taxon>Ruaniaceae</taxon>
        <taxon>Ruania</taxon>
    </lineage>
</organism>
<gene>
    <name evidence="3" type="ORF">IM660_09270</name>
</gene>
<dbReference type="Pfam" id="PF00582">
    <property type="entry name" value="Usp"/>
    <property type="match status" value="1"/>
</dbReference>
<keyword evidence="4" id="KW-1185">Reference proteome</keyword>
<dbReference type="Proteomes" id="UP000593758">
    <property type="component" value="Chromosome"/>
</dbReference>